<dbReference type="SMART" id="SM00448">
    <property type="entry name" value="REC"/>
    <property type="match status" value="1"/>
</dbReference>
<dbReference type="RefSeq" id="WP_074768209.1">
    <property type="nucleotide sequence ID" value="NZ_FNWO01000007.1"/>
</dbReference>
<evidence type="ECO:0000313" key="3">
    <source>
        <dbReference type="EMBL" id="SEH38394.1"/>
    </source>
</evidence>
<dbReference type="OrthoDB" id="9802066at2"/>
<reference evidence="4" key="1">
    <citation type="submission" date="2016-10" db="EMBL/GenBank/DDBJ databases">
        <authorList>
            <person name="Varghese N."/>
            <person name="Submissions S."/>
        </authorList>
    </citation>
    <scope>NUCLEOTIDE SEQUENCE [LARGE SCALE GENOMIC DNA]</scope>
    <source>
        <strain evidence="4">DSM 13234</strain>
    </source>
</reference>
<dbReference type="SUPFAM" id="SSF52172">
    <property type="entry name" value="CheY-like"/>
    <property type="match status" value="1"/>
</dbReference>
<sequence>MAERVLLIDDDPHLLSGLRRLFDEEFDLVTAPGGKAGVEAVRTGPPFAVVISDMRMPDLDGIETLKAIRALAPDTVRMMLTGNADQTTAIDAVNHGAILRFYTKPCPPDLLREGIQAGIEQYRLVTAERDLLEKTLSGSLKLLVDLVSMNDPVGHQLAVRLREWVRLLAVEMRMPTRWQLEIAATLIGIGQVAVPTEIVARLRAGETLTDIERQIVERAPEAARNLLSNIPRLEKVAEILYYQDKGFDGSGFPADGPSGDAIPFDARLLRVLKDLALATEGGPLTRTAFAALEVHRERYDPRLLAGVRIALEKTLSTETATVIEVPLSSLRVGQTILSDIRQTNGHLILAANSQISEAQLERLRNLRRIFTFIEPIKVRA</sequence>
<proteinExistence type="predicted"/>
<accession>A0A1H6HRF4</accession>
<dbReference type="Pfam" id="PF00072">
    <property type="entry name" value="Response_reg"/>
    <property type="match status" value="1"/>
</dbReference>
<organism evidence="3 4">
    <name type="scientific">Magnetospirillum fulvum</name>
    <name type="common">Rhodospirillum fulvum</name>
    <dbReference type="NCBI Taxonomy" id="1082"/>
    <lineage>
        <taxon>Bacteria</taxon>
        <taxon>Pseudomonadati</taxon>
        <taxon>Pseudomonadota</taxon>
        <taxon>Alphaproteobacteria</taxon>
        <taxon>Rhodospirillales</taxon>
        <taxon>Rhodospirillaceae</taxon>
        <taxon>Magnetospirillum</taxon>
    </lineage>
</organism>
<dbReference type="EMBL" id="FNWO01000007">
    <property type="protein sequence ID" value="SEH38394.1"/>
    <property type="molecule type" value="Genomic_DNA"/>
</dbReference>
<dbReference type="PANTHER" id="PTHR45228:SF8">
    <property type="entry name" value="TWO-COMPONENT RESPONSE REGULATOR-RELATED"/>
    <property type="match status" value="1"/>
</dbReference>
<keyword evidence="1" id="KW-0597">Phosphoprotein</keyword>
<evidence type="ECO:0000259" key="2">
    <source>
        <dbReference type="PROSITE" id="PS50110"/>
    </source>
</evidence>
<keyword evidence="4" id="KW-1185">Reference proteome</keyword>
<evidence type="ECO:0000313" key="4">
    <source>
        <dbReference type="Proteomes" id="UP000182983"/>
    </source>
</evidence>
<name>A0A1H6HRF4_MAGFU</name>
<dbReference type="InterPro" id="IPR011006">
    <property type="entry name" value="CheY-like_superfamily"/>
</dbReference>
<feature type="domain" description="Response regulatory" evidence="2">
    <location>
        <begin position="4"/>
        <end position="119"/>
    </location>
</feature>
<dbReference type="PANTHER" id="PTHR45228">
    <property type="entry name" value="CYCLIC DI-GMP PHOSPHODIESTERASE TM_0186-RELATED"/>
    <property type="match status" value="1"/>
</dbReference>
<evidence type="ECO:0000256" key="1">
    <source>
        <dbReference type="PROSITE-ProRule" id="PRU00169"/>
    </source>
</evidence>
<dbReference type="Pfam" id="PF13487">
    <property type="entry name" value="HD_5"/>
    <property type="match status" value="1"/>
</dbReference>
<dbReference type="GO" id="GO:0000160">
    <property type="term" value="P:phosphorelay signal transduction system"/>
    <property type="evidence" value="ECO:0007669"/>
    <property type="project" value="InterPro"/>
</dbReference>
<dbReference type="Proteomes" id="UP000182983">
    <property type="component" value="Unassembled WGS sequence"/>
</dbReference>
<dbReference type="Gene3D" id="3.40.50.2300">
    <property type="match status" value="1"/>
</dbReference>
<dbReference type="InterPro" id="IPR001789">
    <property type="entry name" value="Sig_transdc_resp-reg_receiver"/>
</dbReference>
<protein>
    <submittedName>
        <fullName evidence="3">Response regulator c-di-GMP phosphodiesterase, RpfG family, contains REC and HD-GYP domains</fullName>
    </submittedName>
</protein>
<gene>
    <name evidence="3" type="ORF">SAMN04244559_02059</name>
</gene>
<dbReference type="AlphaFoldDB" id="A0A1H6HRF4"/>
<dbReference type="Gene3D" id="1.10.3210.10">
    <property type="entry name" value="Hypothetical protein af1432"/>
    <property type="match status" value="1"/>
</dbReference>
<feature type="modified residue" description="4-aspartylphosphate" evidence="1">
    <location>
        <position position="53"/>
    </location>
</feature>
<dbReference type="PROSITE" id="PS50110">
    <property type="entry name" value="RESPONSE_REGULATORY"/>
    <property type="match status" value="1"/>
</dbReference>
<dbReference type="InterPro" id="IPR052020">
    <property type="entry name" value="Cyclic_di-GMP/3'3'-cGAMP_PDE"/>
</dbReference>
<dbReference type="CDD" id="cd17569">
    <property type="entry name" value="REC_HupR-like"/>
    <property type="match status" value="1"/>
</dbReference>